<dbReference type="RefSeq" id="WP_188420862.1">
    <property type="nucleotide sequence ID" value="NZ_BMDP01000002.1"/>
</dbReference>
<reference evidence="7" key="1">
    <citation type="journal article" date="2014" name="Int. J. Syst. Evol. Microbiol.">
        <title>Complete genome sequence of Corynebacterium casei LMG S-19264T (=DSM 44701T), isolated from a smear-ripened cheese.</title>
        <authorList>
            <consortium name="US DOE Joint Genome Institute (JGI-PGF)"/>
            <person name="Walter F."/>
            <person name="Albersmeier A."/>
            <person name="Kalinowski J."/>
            <person name="Ruckert C."/>
        </authorList>
    </citation>
    <scope>NUCLEOTIDE SEQUENCE</scope>
    <source>
        <strain evidence="7">CCM 7664</strain>
    </source>
</reference>
<dbReference type="Proteomes" id="UP000627205">
    <property type="component" value="Unassembled WGS sequence"/>
</dbReference>
<proteinExistence type="inferred from homology"/>
<dbReference type="NCBIfam" id="NF038017">
    <property type="entry name" value="ABC_perm1"/>
    <property type="match status" value="1"/>
</dbReference>
<evidence type="ECO:0000256" key="2">
    <source>
        <dbReference type="ARBA" id="ARBA00022692"/>
    </source>
</evidence>
<comment type="subcellular location">
    <subcellularLocation>
        <location evidence="1 5">Cell membrane</location>
        <topology evidence="1 5">Multi-pass membrane protein</topology>
    </subcellularLocation>
</comment>
<sequence length="236" mass="25075">MSLIDATRDAFGLLFSGDPVLWKIIWISLKTSLVGLLVATPVAVLIGYLIATREFVGRRIAIWIAQATLSLPTVLVGLLLYLMLSRQGPMGAMQWLFTQSGIIFGQVLIVLPVLVAFTLSAVQAADPRLAETAVVHGASPWRVMLTVLHEVRFGVMAAVINGFGRVISEVGCAMMVGGNIAGETRTITTAIALETSKGEFAQGIALGIVLIAIALLINAAMLLLQGDTRPARNRGV</sequence>
<dbReference type="SUPFAM" id="SSF161098">
    <property type="entry name" value="MetI-like"/>
    <property type="match status" value="1"/>
</dbReference>
<keyword evidence="2 5" id="KW-0812">Transmembrane</keyword>
<dbReference type="PANTHER" id="PTHR43632">
    <property type="entry name" value="PERMEASE COMPONENT OF TUNGSTATE ABC TRANSPORTER"/>
    <property type="match status" value="1"/>
</dbReference>
<comment type="similarity">
    <text evidence="5">Belongs to the binding-protein-dependent transport system permease family.</text>
</comment>
<keyword evidence="3 5" id="KW-1133">Transmembrane helix</keyword>
<dbReference type="Gene3D" id="1.10.3720.10">
    <property type="entry name" value="MetI-like"/>
    <property type="match status" value="1"/>
</dbReference>
<reference evidence="7" key="2">
    <citation type="submission" date="2020-09" db="EMBL/GenBank/DDBJ databases">
        <authorList>
            <person name="Sun Q."/>
            <person name="Sedlacek I."/>
        </authorList>
    </citation>
    <scope>NUCLEOTIDE SEQUENCE</scope>
    <source>
        <strain evidence="7">CCM 7664</strain>
    </source>
</reference>
<keyword evidence="5" id="KW-0813">Transport</keyword>
<feature type="transmembrane region" description="Helical" evidence="5">
    <location>
        <begin position="33"/>
        <end position="51"/>
    </location>
</feature>
<dbReference type="PANTHER" id="PTHR43632:SF1">
    <property type="entry name" value="PERMEASE COMPONENT OF TUNGSTATE ABC TRANSPORTER"/>
    <property type="match status" value="1"/>
</dbReference>
<name>A0A8J3AW51_9BURK</name>
<accession>A0A8J3AW51</accession>
<feature type="transmembrane region" description="Helical" evidence="5">
    <location>
        <begin position="203"/>
        <end position="224"/>
    </location>
</feature>
<evidence type="ECO:0000256" key="4">
    <source>
        <dbReference type="ARBA" id="ARBA00023136"/>
    </source>
</evidence>
<evidence type="ECO:0000256" key="5">
    <source>
        <dbReference type="RuleBase" id="RU363032"/>
    </source>
</evidence>
<keyword evidence="8" id="KW-1185">Reference proteome</keyword>
<evidence type="ECO:0000259" key="6">
    <source>
        <dbReference type="PROSITE" id="PS50928"/>
    </source>
</evidence>
<dbReference type="PROSITE" id="PS50928">
    <property type="entry name" value="ABC_TM1"/>
    <property type="match status" value="1"/>
</dbReference>
<keyword evidence="4 5" id="KW-0472">Membrane</keyword>
<evidence type="ECO:0000256" key="1">
    <source>
        <dbReference type="ARBA" id="ARBA00004651"/>
    </source>
</evidence>
<dbReference type="AlphaFoldDB" id="A0A8J3AW51"/>
<feature type="domain" description="ABC transmembrane type-1" evidence="6">
    <location>
        <begin position="25"/>
        <end position="221"/>
    </location>
</feature>
<dbReference type="GO" id="GO:0005886">
    <property type="term" value="C:plasma membrane"/>
    <property type="evidence" value="ECO:0007669"/>
    <property type="project" value="UniProtKB-SubCell"/>
</dbReference>
<dbReference type="CDD" id="cd06261">
    <property type="entry name" value="TM_PBP2"/>
    <property type="match status" value="1"/>
</dbReference>
<dbReference type="InterPro" id="IPR000515">
    <property type="entry name" value="MetI-like"/>
</dbReference>
<protein>
    <submittedName>
        <fullName evidence="7">ABC transporter permease</fullName>
    </submittedName>
</protein>
<dbReference type="InterPro" id="IPR049783">
    <property type="entry name" value="ABC_perm_TupB-like"/>
</dbReference>
<dbReference type="EMBL" id="BMDP01000002">
    <property type="protein sequence ID" value="GGI54669.1"/>
    <property type="molecule type" value="Genomic_DNA"/>
</dbReference>
<dbReference type="InterPro" id="IPR035906">
    <property type="entry name" value="MetI-like_sf"/>
</dbReference>
<gene>
    <name evidence="7" type="ORF">GCM10011430_18430</name>
</gene>
<evidence type="ECO:0000313" key="7">
    <source>
        <dbReference type="EMBL" id="GGI54669.1"/>
    </source>
</evidence>
<organism evidence="7 8">
    <name type="scientific">Oxalicibacterium solurbis</name>
    <dbReference type="NCBI Taxonomy" id="69280"/>
    <lineage>
        <taxon>Bacteria</taxon>
        <taxon>Pseudomonadati</taxon>
        <taxon>Pseudomonadota</taxon>
        <taxon>Betaproteobacteria</taxon>
        <taxon>Burkholderiales</taxon>
        <taxon>Oxalobacteraceae</taxon>
        <taxon>Oxalicibacterium</taxon>
    </lineage>
</organism>
<comment type="caution">
    <text evidence="7">The sequence shown here is derived from an EMBL/GenBank/DDBJ whole genome shotgun (WGS) entry which is preliminary data.</text>
</comment>
<dbReference type="Pfam" id="PF00528">
    <property type="entry name" value="BPD_transp_1"/>
    <property type="match status" value="1"/>
</dbReference>
<dbReference type="GO" id="GO:0055085">
    <property type="term" value="P:transmembrane transport"/>
    <property type="evidence" value="ECO:0007669"/>
    <property type="project" value="InterPro"/>
</dbReference>
<evidence type="ECO:0000313" key="8">
    <source>
        <dbReference type="Proteomes" id="UP000627205"/>
    </source>
</evidence>
<feature type="transmembrane region" description="Helical" evidence="5">
    <location>
        <begin position="63"/>
        <end position="84"/>
    </location>
</feature>
<evidence type="ECO:0000256" key="3">
    <source>
        <dbReference type="ARBA" id="ARBA00022989"/>
    </source>
</evidence>
<feature type="transmembrane region" description="Helical" evidence="5">
    <location>
        <begin position="96"/>
        <end position="119"/>
    </location>
</feature>